<feature type="domain" description="Dienelactone hydrolase" evidence="1">
    <location>
        <begin position="44"/>
        <end position="280"/>
    </location>
</feature>
<accession>A0A511KJA0</accession>
<dbReference type="PANTHER" id="PTHR17630:SF44">
    <property type="entry name" value="PROTEIN AIM2"/>
    <property type="match status" value="1"/>
</dbReference>
<comment type="caution">
    <text evidence="2">The sequence shown here is derived from an EMBL/GenBank/DDBJ whole genome shotgun (WGS) entry which is preliminary data.</text>
</comment>
<dbReference type="InterPro" id="IPR029058">
    <property type="entry name" value="AB_hydrolase_fold"/>
</dbReference>
<dbReference type="GO" id="GO:0016787">
    <property type="term" value="F:hydrolase activity"/>
    <property type="evidence" value="ECO:0007669"/>
    <property type="project" value="InterPro"/>
</dbReference>
<dbReference type="EMBL" id="BJWK01000011">
    <property type="protein sequence ID" value="GEM10458.1"/>
    <property type="molecule type" value="Genomic_DNA"/>
</dbReference>
<name>A0A511KJA0_RHOTO</name>
<evidence type="ECO:0000313" key="2">
    <source>
        <dbReference type="EMBL" id="GEM10458.1"/>
    </source>
</evidence>
<proteinExistence type="predicted"/>
<evidence type="ECO:0000313" key="3">
    <source>
        <dbReference type="Proteomes" id="UP000321518"/>
    </source>
</evidence>
<reference evidence="2 3" key="1">
    <citation type="submission" date="2019-07" db="EMBL/GenBank/DDBJ databases">
        <title>Rhodotorula toruloides NBRC10032 genome sequencing.</title>
        <authorList>
            <person name="Shida Y."/>
            <person name="Takaku H."/>
            <person name="Ogasawara W."/>
            <person name="Mori K."/>
        </authorList>
    </citation>
    <scope>NUCLEOTIDE SEQUENCE [LARGE SCALE GENOMIC DNA]</scope>
    <source>
        <strain evidence="2 3">NBRC10032</strain>
    </source>
</reference>
<dbReference type="Pfam" id="PF01738">
    <property type="entry name" value="DLH"/>
    <property type="match status" value="1"/>
</dbReference>
<evidence type="ECO:0000259" key="1">
    <source>
        <dbReference type="Pfam" id="PF01738"/>
    </source>
</evidence>
<organism evidence="2 3">
    <name type="scientific">Rhodotorula toruloides</name>
    <name type="common">Yeast</name>
    <name type="synonym">Rhodosporidium toruloides</name>
    <dbReference type="NCBI Taxonomy" id="5286"/>
    <lineage>
        <taxon>Eukaryota</taxon>
        <taxon>Fungi</taxon>
        <taxon>Dikarya</taxon>
        <taxon>Basidiomycota</taxon>
        <taxon>Pucciniomycotina</taxon>
        <taxon>Microbotryomycetes</taxon>
        <taxon>Sporidiobolales</taxon>
        <taxon>Sporidiobolaceae</taxon>
        <taxon>Rhodotorula</taxon>
    </lineage>
</organism>
<dbReference type="Proteomes" id="UP000321518">
    <property type="component" value="Unassembled WGS sequence"/>
</dbReference>
<dbReference type="OrthoDB" id="17560at2759"/>
<protein>
    <submittedName>
        <fullName evidence="2">Carboxymethylenebutenolidase</fullName>
    </submittedName>
</protein>
<sequence length="280" mass="31388">MAAAQVIDSAYKPCEQCFAGHRLDGEPKGTMSELGGLSYYFSAGKPEEKERAIVLGTDIFGLGLVNPKILADWFAEKTGFPVFVPDYFEGDYIDTSTIKPQLAALEEPMKNKTFLERTLIKISLISGMLLKVGPRYFLRHRMSRCFCRDLKEQNGFKRLGWIGYCWGGALAVLLSGENSPLDTSICFHPGTLTVKNFEDIRRPFMLVCSEEDMSFEPLKPAALSALSTLSSSHNIPTKVYDDNPGTVHGFGCRPRLSDPRTKEAFEKGLERSREWFAQYL</sequence>
<dbReference type="SUPFAM" id="SSF53474">
    <property type="entry name" value="alpha/beta-Hydrolases"/>
    <property type="match status" value="1"/>
</dbReference>
<dbReference type="AlphaFoldDB" id="A0A511KJA0"/>
<dbReference type="InterPro" id="IPR002925">
    <property type="entry name" value="Dienelactn_hydro"/>
</dbReference>
<dbReference type="Gene3D" id="3.40.50.1820">
    <property type="entry name" value="alpha/beta hydrolase"/>
    <property type="match status" value="1"/>
</dbReference>
<dbReference type="PANTHER" id="PTHR17630">
    <property type="entry name" value="DIENELACTONE HYDROLASE"/>
    <property type="match status" value="1"/>
</dbReference>
<gene>
    <name evidence="2" type="ORF">Rt10032_c11g4475</name>
</gene>